<gene>
    <name evidence="2" type="ORF">CGI_10008439</name>
</gene>
<protein>
    <submittedName>
        <fullName evidence="2">Uncharacterized protein</fullName>
    </submittedName>
</protein>
<dbReference type="PROSITE" id="PS50005">
    <property type="entry name" value="TPR"/>
    <property type="match status" value="1"/>
</dbReference>
<dbReference type="InterPro" id="IPR027417">
    <property type="entry name" value="P-loop_NTPase"/>
</dbReference>
<feature type="compositionally biased region" description="Low complexity" evidence="1">
    <location>
        <begin position="1520"/>
        <end position="1531"/>
    </location>
</feature>
<dbReference type="PANTHER" id="PTHR47691:SF3">
    <property type="entry name" value="HTH-TYPE TRANSCRIPTIONAL REGULATOR RV0890C-RELATED"/>
    <property type="match status" value="1"/>
</dbReference>
<dbReference type="InterPro" id="IPR019734">
    <property type="entry name" value="TPR_rpt"/>
</dbReference>
<dbReference type="PANTHER" id="PTHR47691">
    <property type="entry name" value="REGULATOR-RELATED"/>
    <property type="match status" value="1"/>
</dbReference>
<dbReference type="HOGENOM" id="CLU_242605_0_0_1"/>
<evidence type="ECO:0000313" key="2">
    <source>
        <dbReference type="EMBL" id="EKC19417.1"/>
    </source>
</evidence>
<feature type="compositionally biased region" description="Polar residues" evidence="1">
    <location>
        <begin position="1603"/>
        <end position="1615"/>
    </location>
</feature>
<dbReference type="InParanoid" id="K1P704"/>
<evidence type="ECO:0000256" key="1">
    <source>
        <dbReference type="SAM" id="MobiDB-lite"/>
    </source>
</evidence>
<sequence>MLIKDMASAYKGFRGDELDSFLQWCFRKHSMHLVKGLWLILYVNYKEKGTFEKRWRAQAPFPVYTRVFERRRGIFPSSPWIFYYGPLKIQTSDMTSSGTSVGFGRTQIDPWDIIQSALIELIDSDMEIRREVFTLSESKISVPDEMKNGTGFFRALEDYFKQKRDDIVEYLNHLASEIKLHVDEGSTSVTSILEEYRRQCNENDLRLIELGIRQTCSLVGRDHELENVIESLQSVEYKGVWICGLGGMGKTSLAFEVCRRLFGEKWRIYNVELREQKYVRDLVRTALNVIDASLLTSSGDGFSGEVLESHATGIEDDIFVDYKEESWKQLLVQKCCEYSDQNQVLLLDNVDEILASDETSFYALLKRILKRRMKVENCPDHAYGMPQNEMKKVTSLCGCCPLAMLSVLGALQDIRPRDLILSLQSNDNSAVHVQSDVLGVELCLRQSFSLLNERYKITLMQLSVFRTTNFSIEAAIHVCGKNGHSGKANMQLEMVSLKKRHFIETPTGRFSENGQAQPPLSETHYVHPLVYQFLRNHQSMFENYVNDARSRFVEYIDRVISKSGDDSLSNLMKVTENYEPHIKLFYDYLTQMPSIRPSFVEDVPSIFKKSEQDVTGRESLLEDTERYYNMALNLETTQRNNKAKILSLRGKLCKRKYKMEDMPTLTRMAYQPLPLWVKIQSDLNEILYTDDAIKQEFFVLSTSKLRHNVKTGEEFFEALENSFSEHCDVVEFLINLTEKIRLHVDDGATKMADTLRQYLQSLKEYDEELTAKGLGKKCFVGRQNELDRILRTIKYDKCVKGLLIHGMGGMGKTSLAVEGCRRLYIEDKWSVYKIDLSANNDSQPKIRVLFTARKTLLDNSLAGKMIGTSILEVEIVGLEEKAAIDLFYTTSAMKSDPETVKKILSFCGNCPLAILSLCNSIRNSNITPDKLLLTFQMTQNETSAFDTFGVEACLKQSYERLDENLQQYLVMLFVFRTAKFDIDAASAIRGNNKKWGKANTCLDLVHLKSRHFVEMAFEDFSSGRSKFYCLHPLVVQFLFKKSQSEERSNALLDTAKNRFIEYFDGIVSSIALDFHAHPVESQKNLFENKIHIQNFFNYIMKSEGNLKHACVNLPQVVGEFRKDELCSFVLNDHERNEYYDQNINFAKLNEFVLDEIYWKTAKARLYFDIDRSDECDCLLSEIENIIKSKSIPSEGQVHAVLGMFYWMKGRLLNANNCCKDSLQCMEKSLSYYQKEPELCKTELANIYNSIGVIYYKQKEFERSEEYHKKAVEVEKQVSQNEQDAIGINLQVYYTNIATALFAQWQKHAGSSVSEELNRHLITEAEDYYTLAINHDPKPSEDRAKKLTNRGKLYLVRKKFYAAEQDLLESLQIRKSILVPPNVNLTLAYHNIGHLFIQKGQVPSTDVQTVADCFAKAAKYYDEAKFQIERGGLAVTDPAYKSIVKNHKLALKVLMDERRMEQVKQFYQDFEAGKYSKKIKKCRSIDKTMTISERLASTGKSFEGKSDSESDKSESEDELSSDSLSDQSSSEDITGDEECSNNGDSDFISDDGGLLDETSPQNAIEESQVSKETCMSAPDLNDGPCNKRRALPRPERETLDSGIDSLTSVPSEGSFTDTDDILSSKRKRLVSMASGGSLEDNVFTNCDK</sequence>
<feature type="region of interest" description="Disordered" evidence="1">
    <location>
        <begin position="1498"/>
        <end position="1620"/>
    </location>
</feature>
<dbReference type="EMBL" id="JH817499">
    <property type="protein sequence ID" value="EKC19417.1"/>
    <property type="molecule type" value="Genomic_DNA"/>
</dbReference>
<dbReference type="SMART" id="SM00028">
    <property type="entry name" value="TPR"/>
    <property type="match status" value="3"/>
</dbReference>
<dbReference type="InterPro" id="IPR011990">
    <property type="entry name" value="TPR-like_helical_dom_sf"/>
</dbReference>
<accession>K1P704</accession>
<dbReference type="SUPFAM" id="SSF52540">
    <property type="entry name" value="P-loop containing nucleoside triphosphate hydrolases"/>
    <property type="match status" value="2"/>
</dbReference>
<proteinExistence type="predicted"/>
<dbReference type="Gene3D" id="3.40.50.300">
    <property type="entry name" value="P-loop containing nucleotide triphosphate hydrolases"/>
    <property type="match status" value="2"/>
</dbReference>
<name>K1P704_MAGGI</name>
<feature type="compositionally biased region" description="Polar residues" evidence="1">
    <location>
        <begin position="1557"/>
        <end position="1572"/>
    </location>
</feature>
<dbReference type="SUPFAM" id="SSF48452">
    <property type="entry name" value="TPR-like"/>
    <property type="match status" value="1"/>
</dbReference>
<reference evidence="2" key="1">
    <citation type="journal article" date="2012" name="Nature">
        <title>The oyster genome reveals stress adaptation and complexity of shell formation.</title>
        <authorList>
            <person name="Zhang G."/>
            <person name="Fang X."/>
            <person name="Guo X."/>
            <person name="Li L."/>
            <person name="Luo R."/>
            <person name="Xu F."/>
            <person name="Yang P."/>
            <person name="Zhang L."/>
            <person name="Wang X."/>
            <person name="Qi H."/>
            <person name="Xiong Z."/>
            <person name="Que H."/>
            <person name="Xie Y."/>
            <person name="Holland P.W."/>
            <person name="Paps J."/>
            <person name="Zhu Y."/>
            <person name="Wu F."/>
            <person name="Chen Y."/>
            <person name="Wang J."/>
            <person name="Peng C."/>
            <person name="Meng J."/>
            <person name="Yang L."/>
            <person name="Liu J."/>
            <person name="Wen B."/>
            <person name="Zhang N."/>
            <person name="Huang Z."/>
            <person name="Zhu Q."/>
            <person name="Feng Y."/>
            <person name="Mount A."/>
            <person name="Hedgecock D."/>
            <person name="Xu Z."/>
            <person name="Liu Y."/>
            <person name="Domazet-Loso T."/>
            <person name="Du Y."/>
            <person name="Sun X."/>
            <person name="Zhang S."/>
            <person name="Liu B."/>
            <person name="Cheng P."/>
            <person name="Jiang X."/>
            <person name="Li J."/>
            <person name="Fan D."/>
            <person name="Wang W."/>
            <person name="Fu W."/>
            <person name="Wang T."/>
            <person name="Wang B."/>
            <person name="Zhang J."/>
            <person name="Peng Z."/>
            <person name="Li Y."/>
            <person name="Li N."/>
            <person name="Wang J."/>
            <person name="Chen M."/>
            <person name="He Y."/>
            <person name="Tan F."/>
            <person name="Song X."/>
            <person name="Zheng Q."/>
            <person name="Huang R."/>
            <person name="Yang H."/>
            <person name="Du X."/>
            <person name="Chen L."/>
            <person name="Yang M."/>
            <person name="Gaffney P.M."/>
            <person name="Wang S."/>
            <person name="Luo L."/>
            <person name="She Z."/>
            <person name="Ming Y."/>
            <person name="Huang W."/>
            <person name="Zhang S."/>
            <person name="Huang B."/>
            <person name="Zhang Y."/>
            <person name="Qu T."/>
            <person name="Ni P."/>
            <person name="Miao G."/>
            <person name="Wang J."/>
            <person name="Wang Q."/>
            <person name="Steinberg C.E."/>
            <person name="Wang H."/>
            <person name="Li N."/>
            <person name="Qian L."/>
            <person name="Zhang G."/>
            <person name="Li Y."/>
            <person name="Yang H."/>
            <person name="Liu X."/>
            <person name="Wang J."/>
            <person name="Yin Y."/>
            <person name="Wang J."/>
        </authorList>
    </citation>
    <scope>NUCLEOTIDE SEQUENCE [LARGE SCALE GENOMIC DNA]</scope>
    <source>
        <strain evidence="2">05x7-T-G4-1.051#20</strain>
    </source>
</reference>
<feature type="compositionally biased region" description="Basic and acidic residues" evidence="1">
    <location>
        <begin position="1501"/>
        <end position="1512"/>
    </location>
</feature>
<dbReference type="Pfam" id="PF13374">
    <property type="entry name" value="TPR_10"/>
    <property type="match status" value="1"/>
</dbReference>
<organism evidence="2">
    <name type="scientific">Magallana gigas</name>
    <name type="common">Pacific oyster</name>
    <name type="synonym">Crassostrea gigas</name>
    <dbReference type="NCBI Taxonomy" id="29159"/>
    <lineage>
        <taxon>Eukaryota</taxon>
        <taxon>Metazoa</taxon>
        <taxon>Spiralia</taxon>
        <taxon>Lophotrochozoa</taxon>
        <taxon>Mollusca</taxon>
        <taxon>Bivalvia</taxon>
        <taxon>Autobranchia</taxon>
        <taxon>Pteriomorphia</taxon>
        <taxon>Ostreida</taxon>
        <taxon>Ostreoidea</taxon>
        <taxon>Ostreidae</taxon>
        <taxon>Magallana</taxon>
    </lineage>
</organism>
<dbReference type="Gene3D" id="1.25.40.10">
    <property type="entry name" value="Tetratricopeptide repeat domain"/>
    <property type="match status" value="2"/>
</dbReference>